<dbReference type="PATRIC" id="fig|880071.3.peg.2799"/>
<keyword evidence="1" id="KW-0472">Membrane</keyword>
<sequence>MQRKERIKNLLSSLNKNLYERQEPIQLALLTAVAGESLFMLGAPGVAKSLIARKLKFAFTAGQSFEYLMNRFSTPDEIFGPVSIKKLKDEDKYERLTDKYLPGATVVFLDEIWKASPSIQNALLTVLNEKIYRNGEEDVKVELRGLIAASNELPAKNEGLEALWDRFLVRYLISEIKESGNFINMLTSSEDVYEDTVSEELKITAEETQQWSKEIDDIELPTEVLNTIQLVKKQLDDTDNQLGTVYMVSDRRWKKVIRLLKTSAFLNDRKKVNLMDCFLITHCVWNQPEQLDKVRHLVSEVIRKHGYSISLNLTGLRQEIIELETEIEKETKIKHITTREELYPVEQEFYQVLNLESSMDGKYIKRADFDRLNQEESTINIYDDNFKLTYKVKAKKPSVQHQVHLFHNSQLLALGLRTHKVEKDEIIYKKAHHLIEKYWNEKLEELLTYVNENLQKLDTEKPEEWYELDQNLFVDARLAPIVKANLNDSVNQLNDIQLKLEKLKYYYKNLE</sequence>
<evidence type="ECO:0000259" key="2">
    <source>
        <dbReference type="Pfam" id="PF17868"/>
    </source>
</evidence>
<feature type="domain" description="MoxR" evidence="3">
    <location>
        <begin position="6"/>
        <end position="210"/>
    </location>
</feature>
<dbReference type="InterPro" id="IPR027417">
    <property type="entry name" value="P-loop_NTPase"/>
</dbReference>
<dbReference type="PANTHER" id="PTHR32204">
    <property type="entry name" value="ATPASE RAVA"/>
    <property type="match status" value="1"/>
</dbReference>
<evidence type="ECO:0000259" key="3">
    <source>
        <dbReference type="Pfam" id="PF20030"/>
    </source>
</evidence>
<dbReference type="AlphaFoldDB" id="I4AMI2"/>
<evidence type="ECO:0000256" key="1">
    <source>
        <dbReference type="SAM" id="Phobius"/>
    </source>
</evidence>
<accession>I4AMI2</accession>
<dbReference type="RefSeq" id="WP_014798602.1">
    <property type="nucleotide sequence ID" value="NC_018018.1"/>
</dbReference>
<dbReference type="PANTHER" id="PTHR32204:SF0">
    <property type="entry name" value="ATPASE RAVA"/>
    <property type="match status" value="1"/>
</dbReference>
<dbReference type="Pfam" id="PF20030">
    <property type="entry name" value="bpMoxR"/>
    <property type="match status" value="1"/>
</dbReference>
<dbReference type="HOGENOM" id="CLU_018678_1_1_10"/>
<dbReference type="SUPFAM" id="SSF52540">
    <property type="entry name" value="P-loop containing nucleoside triphosphate hydrolases"/>
    <property type="match status" value="1"/>
</dbReference>
<reference evidence="5" key="1">
    <citation type="submission" date="2012-06" db="EMBL/GenBank/DDBJ databases">
        <title>The complete genome of Flexibacter litoralis DSM 6794.</title>
        <authorList>
            <person name="Lucas S."/>
            <person name="Copeland A."/>
            <person name="Lapidus A."/>
            <person name="Glavina del Rio T."/>
            <person name="Dalin E."/>
            <person name="Tice H."/>
            <person name="Bruce D."/>
            <person name="Goodwin L."/>
            <person name="Pitluck S."/>
            <person name="Peters L."/>
            <person name="Ovchinnikova G."/>
            <person name="Lu M."/>
            <person name="Kyrpides N."/>
            <person name="Mavromatis K."/>
            <person name="Ivanova N."/>
            <person name="Brettin T."/>
            <person name="Detter J.C."/>
            <person name="Han C."/>
            <person name="Larimer F."/>
            <person name="Land M."/>
            <person name="Hauser L."/>
            <person name="Markowitz V."/>
            <person name="Cheng J.-F."/>
            <person name="Hugenholtz P."/>
            <person name="Woyke T."/>
            <person name="Wu D."/>
            <person name="Spring S."/>
            <person name="Lang E."/>
            <person name="Kopitz M."/>
            <person name="Brambilla E."/>
            <person name="Klenk H.-P."/>
            <person name="Eisen J.A."/>
        </authorList>
    </citation>
    <scope>NUCLEOTIDE SEQUENCE [LARGE SCALE GENOMIC DNA]</scope>
    <source>
        <strain evidence="5">ATCC 23117 / DSM 6794 / NBRC 15988 / NCIMB 1366 / Sio-4</strain>
    </source>
</reference>
<dbReference type="STRING" id="880071.Fleli_2814"/>
<organism evidence="4 5">
    <name type="scientific">Bernardetia litoralis (strain ATCC 23117 / DSM 6794 / NBRC 15988 / NCIMB 1366 / Fx l1 / Sio-4)</name>
    <name type="common">Flexibacter litoralis</name>
    <dbReference type="NCBI Taxonomy" id="880071"/>
    <lineage>
        <taxon>Bacteria</taxon>
        <taxon>Pseudomonadati</taxon>
        <taxon>Bacteroidota</taxon>
        <taxon>Cytophagia</taxon>
        <taxon>Cytophagales</taxon>
        <taxon>Bernardetiaceae</taxon>
        <taxon>Bernardetia</taxon>
    </lineage>
</organism>
<keyword evidence="1" id="KW-1133">Transmembrane helix</keyword>
<protein>
    <submittedName>
        <fullName evidence="4">MoxR-like ATPase</fullName>
    </submittedName>
</protein>
<keyword evidence="1" id="KW-0812">Transmembrane</keyword>
<dbReference type="InterPro" id="IPR041538">
    <property type="entry name" value="RavA-like_AAA_lid"/>
</dbReference>
<evidence type="ECO:0000313" key="5">
    <source>
        <dbReference type="Proteomes" id="UP000006054"/>
    </source>
</evidence>
<proteinExistence type="predicted"/>
<feature type="transmembrane region" description="Helical" evidence="1">
    <location>
        <begin position="27"/>
        <end position="47"/>
    </location>
</feature>
<dbReference type="Pfam" id="PF17868">
    <property type="entry name" value="AAA_lid_8"/>
    <property type="match status" value="1"/>
</dbReference>
<dbReference type="CDD" id="cd00009">
    <property type="entry name" value="AAA"/>
    <property type="match status" value="1"/>
</dbReference>
<dbReference type="OrthoDB" id="1814213at2"/>
<dbReference type="KEGG" id="fli:Fleli_2814"/>
<keyword evidence="5" id="KW-1185">Reference proteome</keyword>
<dbReference type="Gene3D" id="3.40.50.300">
    <property type="entry name" value="P-loop containing nucleotide triphosphate hydrolases"/>
    <property type="match status" value="1"/>
</dbReference>
<evidence type="ECO:0000313" key="4">
    <source>
        <dbReference type="EMBL" id="AFM05167.1"/>
    </source>
</evidence>
<dbReference type="InterPro" id="IPR045427">
    <property type="entry name" value="MoxR"/>
</dbReference>
<feature type="domain" description="ATPase RavA-like AAA lid" evidence="2">
    <location>
        <begin position="223"/>
        <end position="297"/>
    </location>
</feature>
<dbReference type="InterPro" id="IPR050513">
    <property type="entry name" value="RavA_ATPases"/>
</dbReference>
<name>I4AMI2_BERLS</name>
<dbReference type="EMBL" id="CP003345">
    <property type="protein sequence ID" value="AFM05167.1"/>
    <property type="molecule type" value="Genomic_DNA"/>
</dbReference>
<gene>
    <name evidence="4" type="ordered locus">Fleli_2814</name>
</gene>
<dbReference type="Proteomes" id="UP000006054">
    <property type="component" value="Chromosome"/>
</dbReference>
<dbReference type="eggNOG" id="COG0714">
    <property type="taxonomic scope" value="Bacteria"/>
</dbReference>